<gene>
    <name evidence="1" type="ORF">DW084_09480</name>
</gene>
<dbReference type="RefSeq" id="WP_151195730.1">
    <property type="nucleotide sequence ID" value="NZ_CP068128.1"/>
</dbReference>
<name>A0A415ES85_ENTCA</name>
<dbReference type="Proteomes" id="UP000286288">
    <property type="component" value="Unassembled WGS sequence"/>
</dbReference>
<reference evidence="1 2" key="1">
    <citation type="submission" date="2018-08" db="EMBL/GenBank/DDBJ databases">
        <title>A genome reference for cultivated species of the human gut microbiota.</title>
        <authorList>
            <person name="Zou Y."/>
            <person name="Xue W."/>
            <person name="Luo G."/>
        </authorList>
    </citation>
    <scope>NUCLEOTIDE SEQUENCE [LARGE SCALE GENOMIC DNA]</scope>
    <source>
        <strain evidence="1 2">AF48-16</strain>
    </source>
</reference>
<comment type="caution">
    <text evidence="1">The sequence shown here is derived from an EMBL/GenBank/DDBJ whole genome shotgun (WGS) entry which is preliminary data.</text>
</comment>
<evidence type="ECO:0000313" key="2">
    <source>
        <dbReference type="Proteomes" id="UP000286288"/>
    </source>
</evidence>
<evidence type="ECO:0000313" key="1">
    <source>
        <dbReference type="EMBL" id="RHK06225.1"/>
    </source>
</evidence>
<protein>
    <submittedName>
        <fullName evidence="1">Uncharacterized protein</fullName>
    </submittedName>
</protein>
<proteinExistence type="predicted"/>
<organism evidence="1 2">
    <name type="scientific">Enterococcus casseliflavus</name>
    <name type="common">Enterococcus flavescens</name>
    <dbReference type="NCBI Taxonomy" id="37734"/>
    <lineage>
        <taxon>Bacteria</taxon>
        <taxon>Bacillati</taxon>
        <taxon>Bacillota</taxon>
        <taxon>Bacilli</taxon>
        <taxon>Lactobacillales</taxon>
        <taxon>Enterococcaceae</taxon>
        <taxon>Enterococcus</taxon>
    </lineage>
</organism>
<accession>A0A415ES85</accession>
<dbReference type="EMBL" id="QRMZ01000011">
    <property type="protein sequence ID" value="RHK06225.1"/>
    <property type="molecule type" value="Genomic_DNA"/>
</dbReference>
<dbReference type="AlphaFoldDB" id="A0A415ES85"/>
<sequence length="104" mass="11833">MKKSLNSGFILAESLIGFGVLATCVLLFLAMQTASLTQSAALQEKAQMLRVLYEEVQNHSFDASTITYTTQRQAVYQVRFWQAAQHQQARIQSGEQLWEIVYEE</sequence>